<name>A0ACB8TTT0_9APHY</name>
<evidence type="ECO:0000313" key="1">
    <source>
        <dbReference type="EMBL" id="KAI0085395.1"/>
    </source>
</evidence>
<proteinExistence type="predicted"/>
<comment type="caution">
    <text evidence="1">The sequence shown here is derived from an EMBL/GenBank/DDBJ whole genome shotgun (WGS) entry which is preliminary data.</text>
</comment>
<evidence type="ECO:0000313" key="2">
    <source>
        <dbReference type="Proteomes" id="UP001055072"/>
    </source>
</evidence>
<accession>A0ACB8TTT0</accession>
<dbReference type="Proteomes" id="UP001055072">
    <property type="component" value="Unassembled WGS sequence"/>
</dbReference>
<dbReference type="EMBL" id="MU274931">
    <property type="protein sequence ID" value="KAI0085395.1"/>
    <property type="molecule type" value="Genomic_DNA"/>
</dbReference>
<sequence>MAAPRNNLKDVLANAPVTPSKSSKVAHGPSSTTGRPKFKPATASNPNSSIPDVRKTASYASFTTPGFGKTKPVPPLAPLNTHVASSSSSCPQPLAATSSSEAQAVPLVMNAHSFSKRASPASFSTIDPPLKRTRPSLEPDKENRIESDTQIVDLTEAEDSGYISLKGKGRDTSALTCPPPNTVTPGTPTTRLATPTNQQGDSSHVAPSSGMVRSSSRVFSFEFEDLLSMSDAELEAHRQEILNARGQIMDLRSQAERPLAAIFRKFE</sequence>
<organism evidence="1 2">
    <name type="scientific">Irpex rosettiformis</name>
    <dbReference type="NCBI Taxonomy" id="378272"/>
    <lineage>
        <taxon>Eukaryota</taxon>
        <taxon>Fungi</taxon>
        <taxon>Dikarya</taxon>
        <taxon>Basidiomycota</taxon>
        <taxon>Agaricomycotina</taxon>
        <taxon>Agaricomycetes</taxon>
        <taxon>Polyporales</taxon>
        <taxon>Irpicaceae</taxon>
        <taxon>Irpex</taxon>
    </lineage>
</organism>
<keyword evidence="2" id="KW-1185">Reference proteome</keyword>
<reference evidence="1" key="1">
    <citation type="journal article" date="2021" name="Environ. Microbiol.">
        <title>Gene family expansions and transcriptome signatures uncover fungal adaptations to wood decay.</title>
        <authorList>
            <person name="Hage H."/>
            <person name="Miyauchi S."/>
            <person name="Viragh M."/>
            <person name="Drula E."/>
            <person name="Min B."/>
            <person name="Chaduli D."/>
            <person name="Navarro D."/>
            <person name="Favel A."/>
            <person name="Norest M."/>
            <person name="Lesage-Meessen L."/>
            <person name="Balint B."/>
            <person name="Merenyi Z."/>
            <person name="de Eugenio L."/>
            <person name="Morin E."/>
            <person name="Martinez A.T."/>
            <person name="Baldrian P."/>
            <person name="Stursova M."/>
            <person name="Martinez M.J."/>
            <person name="Novotny C."/>
            <person name="Magnuson J.K."/>
            <person name="Spatafora J.W."/>
            <person name="Maurice S."/>
            <person name="Pangilinan J."/>
            <person name="Andreopoulos W."/>
            <person name="LaButti K."/>
            <person name="Hundley H."/>
            <person name="Na H."/>
            <person name="Kuo A."/>
            <person name="Barry K."/>
            <person name="Lipzen A."/>
            <person name="Henrissat B."/>
            <person name="Riley R."/>
            <person name="Ahrendt S."/>
            <person name="Nagy L.G."/>
            <person name="Grigoriev I.V."/>
            <person name="Martin F."/>
            <person name="Rosso M.N."/>
        </authorList>
    </citation>
    <scope>NUCLEOTIDE SEQUENCE</scope>
    <source>
        <strain evidence="1">CBS 384.51</strain>
    </source>
</reference>
<gene>
    <name evidence="1" type="ORF">BDY19DRAFT_444566</name>
</gene>
<protein>
    <submittedName>
        <fullName evidence="1">Uncharacterized protein</fullName>
    </submittedName>
</protein>